<comment type="catalytic activity">
    <reaction evidence="9 10 11">
        <text>adenosine(37) in tRNA + dimethylallyl diphosphate = N(6)-dimethylallyladenosine(37) in tRNA + diphosphate</text>
        <dbReference type="Rhea" id="RHEA:26482"/>
        <dbReference type="Rhea" id="RHEA-COMP:10162"/>
        <dbReference type="Rhea" id="RHEA-COMP:10375"/>
        <dbReference type="ChEBI" id="CHEBI:33019"/>
        <dbReference type="ChEBI" id="CHEBI:57623"/>
        <dbReference type="ChEBI" id="CHEBI:74411"/>
        <dbReference type="ChEBI" id="CHEBI:74415"/>
        <dbReference type="EC" id="2.5.1.75"/>
    </reaction>
</comment>
<comment type="cofactor">
    <cofactor evidence="1 10">
        <name>Mg(2+)</name>
        <dbReference type="ChEBI" id="CHEBI:18420"/>
    </cofactor>
</comment>
<evidence type="ECO:0000256" key="5">
    <source>
        <dbReference type="ARBA" id="ARBA00022694"/>
    </source>
</evidence>
<feature type="region of interest" description="Interaction with substrate tRNA" evidence="10">
    <location>
        <begin position="151"/>
        <end position="155"/>
    </location>
</feature>
<dbReference type="RefSeq" id="WP_200388175.1">
    <property type="nucleotide sequence ID" value="NZ_NRSD01000011.1"/>
</dbReference>
<dbReference type="EMBL" id="NRSD01000011">
    <property type="protein sequence ID" value="MBK1645324.1"/>
    <property type="molecule type" value="Genomic_DNA"/>
</dbReference>
<evidence type="ECO:0000256" key="10">
    <source>
        <dbReference type="HAMAP-Rule" id="MF_00185"/>
    </source>
</evidence>
<dbReference type="GO" id="GO:0006400">
    <property type="term" value="P:tRNA modification"/>
    <property type="evidence" value="ECO:0007669"/>
    <property type="project" value="TreeGrafter"/>
</dbReference>
<name>A0A9X0WJ95_9GAMM</name>
<dbReference type="InterPro" id="IPR018022">
    <property type="entry name" value="IPT"/>
</dbReference>
<evidence type="ECO:0000256" key="3">
    <source>
        <dbReference type="ARBA" id="ARBA00005842"/>
    </source>
</evidence>
<keyword evidence="15" id="KW-1185">Reference proteome</keyword>
<feature type="binding site" evidence="10">
    <location>
        <begin position="4"/>
        <end position="9"/>
    </location>
    <ligand>
        <name>substrate</name>
    </ligand>
</feature>
<keyword evidence="5 10" id="KW-0819">tRNA processing</keyword>
<dbReference type="FunFam" id="1.10.20.140:FF:000001">
    <property type="entry name" value="tRNA dimethylallyltransferase"/>
    <property type="match status" value="1"/>
</dbReference>
<evidence type="ECO:0000256" key="6">
    <source>
        <dbReference type="ARBA" id="ARBA00022741"/>
    </source>
</evidence>
<evidence type="ECO:0000256" key="8">
    <source>
        <dbReference type="ARBA" id="ARBA00022842"/>
    </source>
</evidence>
<dbReference type="Gene3D" id="1.10.20.140">
    <property type="match status" value="1"/>
</dbReference>
<comment type="subunit">
    <text evidence="10">Monomer.</text>
</comment>
<dbReference type="PANTHER" id="PTHR11088">
    <property type="entry name" value="TRNA DIMETHYLALLYLTRANSFERASE"/>
    <property type="match status" value="1"/>
</dbReference>
<dbReference type="HAMAP" id="MF_00185">
    <property type="entry name" value="IPP_trans"/>
    <property type="match status" value="1"/>
</dbReference>
<feature type="site" description="Interaction with substrate tRNA" evidence="10">
    <location>
        <position position="115"/>
    </location>
</feature>
<evidence type="ECO:0000256" key="7">
    <source>
        <dbReference type="ARBA" id="ARBA00022840"/>
    </source>
</evidence>
<evidence type="ECO:0000256" key="13">
    <source>
        <dbReference type="RuleBase" id="RU003785"/>
    </source>
</evidence>
<dbReference type="Proteomes" id="UP001138802">
    <property type="component" value="Unassembled WGS sequence"/>
</dbReference>
<feature type="site" description="Interaction with substrate tRNA" evidence="10">
    <location>
        <position position="93"/>
    </location>
</feature>
<feature type="region of interest" description="Interaction with substrate tRNA" evidence="10">
    <location>
        <begin position="27"/>
        <end position="30"/>
    </location>
</feature>
<accession>A0A9X0WJ95</accession>
<keyword evidence="4 10" id="KW-0808">Transferase</keyword>
<comment type="caution">
    <text evidence="14">The sequence shown here is derived from an EMBL/GenBank/DDBJ whole genome shotgun (WGS) entry which is preliminary data.</text>
</comment>
<evidence type="ECO:0000256" key="12">
    <source>
        <dbReference type="RuleBase" id="RU003784"/>
    </source>
</evidence>
<evidence type="ECO:0000256" key="1">
    <source>
        <dbReference type="ARBA" id="ARBA00001946"/>
    </source>
</evidence>
<evidence type="ECO:0000256" key="2">
    <source>
        <dbReference type="ARBA" id="ARBA00003213"/>
    </source>
</evidence>
<evidence type="ECO:0000256" key="11">
    <source>
        <dbReference type="RuleBase" id="RU003783"/>
    </source>
</evidence>
<comment type="similarity">
    <text evidence="3 10 13">Belongs to the IPP transferase family.</text>
</comment>
<protein>
    <recommendedName>
        <fullName evidence="10">tRNA dimethylallyltransferase</fullName>
        <ecNumber evidence="10">2.5.1.75</ecNumber>
    </recommendedName>
    <alternativeName>
        <fullName evidence="10">Dimethylallyl diphosphate:tRNA dimethylallyltransferase</fullName>
        <shortName evidence="10">DMAPP:tRNA dimethylallyltransferase</shortName>
        <shortName evidence="10">DMATase</shortName>
    </alternativeName>
    <alternativeName>
        <fullName evidence="10">Isopentenyl-diphosphate:tRNA isopentenyltransferase</fullName>
        <shortName evidence="10">IPP transferase</shortName>
        <shortName evidence="10">IPPT</shortName>
        <shortName evidence="10">IPTase</shortName>
    </alternativeName>
</protein>
<dbReference type="GO" id="GO:0005524">
    <property type="term" value="F:ATP binding"/>
    <property type="evidence" value="ECO:0007669"/>
    <property type="project" value="UniProtKB-UniRule"/>
</dbReference>
<reference evidence="14 15" key="1">
    <citation type="journal article" date="2020" name="Microorganisms">
        <title>Osmotic Adaptation and Compatible Solute Biosynthesis of Phototrophic Bacteria as Revealed from Genome Analyses.</title>
        <authorList>
            <person name="Imhoff J.F."/>
            <person name="Rahn T."/>
            <person name="Kunzel S."/>
            <person name="Keller A."/>
            <person name="Neulinger S.C."/>
        </authorList>
    </citation>
    <scope>NUCLEOTIDE SEQUENCE [LARGE SCALE GENOMIC DNA]</scope>
    <source>
        <strain evidence="14 15">DSM 21303</strain>
    </source>
</reference>
<evidence type="ECO:0000256" key="4">
    <source>
        <dbReference type="ARBA" id="ARBA00022679"/>
    </source>
</evidence>
<dbReference type="InterPro" id="IPR027417">
    <property type="entry name" value="P-loop_NTPase"/>
</dbReference>
<dbReference type="InterPro" id="IPR039657">
    <property type="entry name" value="Dimethylallyltransferase"/>
</dbReference>
<comment type="function">
    <text evidence="2 10 12">Catalyzes the transfer of a dimethylallyl group onto the adenine at position 37 in tRNAs that read codons beginning with uridine, leading to the formation of N6-(dimethylallyl)adenosine (i(6)A).</text>
</comment>
<gene>
    <name evidence="10" type="primary">miaA</name>
    <name evidence="14" type="ORF">CKO25_11865</name>
</gene>
<keyword evidence="6 10" id="KW-0547">Nucleotide-binding</keyword>
<proteinExistence type="inferred from homology"/>
<sequence>MGPTASGKTDLAVALAQRLPCEIISVDSAMVYRGLDIGTAKPSPEVLARAPHRLIDLLEPTEAYSTARFREDALAAMQDITAQGRIPLLVGGTMLYFRALQQGLAPLPSAYPDLRQTLAEEGARIGWEAMHQRLERLDPRSAHRIHPHDPQRIQRALEVALITGRPMSELIAEHAEHAGLPFRLLKLARAPAQRCVLHERIAQRFQGMIAAGLVEEVAALRARGDLHADLPSMRAVGYRQVWCYLDGVWSHTEMCERGIVASRQLAKRQLTWLRAERATHWIEDQQDPLAAACTLIEEAHAARSGE</sequence>
<dbReference type="PANTHER" id="PTHR11088:SF60">
    <property type="entry name" value="TRNA DIMETHYLALLYLTRANSFERASE"/>
    <property type="match status" value="1"/>
</dbReference>
<comment type="caution">
    <text evidence="10">Lacks conserved residue(s) required for the propagation of feature annotation.</text>
</comment>
<evidence type="ECO:0000313" key="15">
    <source>
        <dbReference type="Proteomes" id="UP001138802"/>
    </source>
</evidence>
<organism evidence="14 15">
    <name type="scientific">Thiocapsa imhoffii</name>
    <dbReference type="NCBI Taxonomy" id="382777"/>
    <lineage>
        <taxon>Bacteria</taxon>
        <taxon>Pseudomonadati</taxon>
        <taxon>Pseudomonadota</taxon>
        <taxon>Gammaproteobacteria</taxon>
        <taxon>Chromatiales</taxon>
        <taxon>Chromatiaceae</taxon>
        <taxon>Thiocapsa</taxon>
    </lineage>
</organism>
<dbReference type="Pfam" id="PF01715">
    <property type="entry name" value="IPPT"/>
    <property type="match status" value="1"/>
</dbReference>
<dbReference type="NCBIfam" id="TIGR00174">
    <property type="entry name" value="miaA"/>
    <property type="match status" value="1"/>
</dbReference>
<evidence type="ECO:0000313" key="14">
    <source>
        <dbReference type="EMBL" id="MBK1645324.1"/>
    </source>
</evidence>
<feature type="binding site" evidence="10">
    <location>
        <begin position="2"/>
        <end position="9"/>
    </location>
    <ligand>
        <name>ATP</name>
        <dbReference type="ChEBI" id="CHEBI:30616"/>
    </ligand>
</feature>
<keyword evidence="7 10" id="KW-0067">ATP-binding</keyword>
<dbReference type="SUPFAM" id="SSF52540">
    <property type="entry name" value="P-loop containing nucleoside triphosphate hydrolases"/>
    <property type="match status" value="1"/>
</dbReference>
<dbReference type="AlphaFoldDB" id="A0A9X0WJ95"/>
<keyword evidence="8 10" id="KW-0460">Magnesium</keyword>
<dbReference type="GO" id="GO:0052381">
    <property type="term" value="F:tRNA dimethylallyltransferase activity"/>
    <property type="evidence" value="ECO:0007669"/>
    <property type="project" value="UniProtKB-UniRule"/>
</dbReference>
<dbReference type="EC" id="2.5.1.75" evidence="10"/>
<evidence type="ECO:0000256" key="9">
    <source>
        <dbReference type="ARBA" id="ARBA00049563"/>
    </source>
</evidence>
<dbReference type="Gene3D" id="3.40.50.300">
    <property type="entry name" value="P-loop containing nucleotide triphosphate hydrolases"/>
    <property type="match status" value="1"/>
</dbReference>